<keyword evidence="7 9" id="KW-1133">Transmembrane helix</keyword>
<accession>A0A934JX97</accession>
<comment type="caution">
    <text evidence="12">The sequence shown here is derived from an EMBL/GenBank/DDBJ whole genome shotgun (WGS) entry which is preliminary data.</text>
</comment>
<evidence type="ECO:0000256" key="5">
    <source>
        <dbReference type="ARBA" id="ARBA00022519"/>
    </source>
</evidence>
<evidence type="ECO:0000313" key="12">
    <source>
        <dbReference type="EMBL" id="PZR80479.1"/>
    </source>
</evidence>
<organism evidence="12 13">
    <name type="scientific">Candidatus Aeolococcus gillhamiae</name>
    <dbReference type="NCBI Taxonomy" id="3127015"/>
    <lineage>
        <taxon>Bacteria</taxon>
        <taxon>Bacillati</taxon>
        <taxon>Candidatus Dormiibacterota</taxon>
        <taxon>Candidatus Dormibacteria</taxon>
        <taxon>Candidatus Aeolococcales</taxon>
        <taxon>Candidatus Aeolococcaceae</taxon>
        <taxon>Candidatus Aeolococcus</taxon>
    </lineage>
</organism>
<sequence length="284" mass="31349">MISDPTLPERPVAARTVSPRASAFRSNLNLTRELAVTTFKLKYTGSVLGYAWSLVKPLLIFGMTYLVFAVFLLRGRTKPGENFAVELLLGIVVWTFFADATVSAVGAIVGNAHIVRKAYFPRWIPVVASTLSATMTLGVNLALMLAIGLPLGWFHIGWSTLLLPLLFVELYVLVAGIGLLMSALFVFYRDLGHVWEITLQLLFYASAIVFPFSLIPERFRQLIAFNPLAQLIEDMRRALVTSVIPWSSDILGGLLIVPLVAVCILFAVGLLVFHRLTPRFGEAL</sequence>
<dbReference type="AlphaFoldDB" id="A0A2W5Z562"/>
<feature type="transmembrane region" description="Helical" evidence="9">
    <location>
        <begin position="91"/>
        <end position="114"/>
    </location>
</feature>
<dbReference type="GO" id="GO:0015920">
    <property type="term" value="P:lipopolysaccharide transport"/>
    <property type="evidence" value="ECO:0007669"/>
    <property type="project" value="TreeGrafter"/>
</dbReference>
<evidence type="ECO:0000256" key="7">
    <source>
        <dbReference type="ARBA" id="ARBA00022989"/>
    </source>
</evidence>
<keyword evidence="5" id="KW-0997">Cell inner membrane</keyword>
<gene>
    <name evidence="12" type="ORF">DLM65_07950</name>
    <name evidence="11" type="ORF">JF886_08975</name>
</gene>
<dbReference type="RefSeq" id="WP_337311655.1">
    <property type="nucleotide sequence ID" value="NZ_JAEKNS010000094.1"/>
</dbReference>
<dbReference type="Proteomes" id="UP000606991">
    <property type="component" value="Unassembled WGS sequence"/>
</dbReference>
<feature type="domain" description="ABC transmembrane type-2" evidence="10">
    <location>
        <begin position="48"/>
        <end position="276"/>
    </location>
</feature>
<feature type="transmembrane region" description="Helical" evidence="9">
    <location>
        <begin position="47"/>
        <end position="71"/>
    </location>
</feature>
<evidence type="ECO:0000256" key="6">
    <source>
        <dbReference type="ARBA" id="ARBA00022692"/>
    </source>
</evidence>
<dbReference type="PROSITE" id="PS51012">
    <property type="entry name" value="ABC_TM2"/>
    <property type="match status" value="1"/>
</dbReference>
<dbReference type="EMBL" id="JAEKNS010000094">
    <property type="protein sequence ID" value="MBJ7594974.1"/>
    <property type="molecule type" value="Genomic_DNA"/>
</dbReference>
<dbReference type="PRINTS" id="PR00164">
    <property type="entry name" value="ABC2TRNSPORT"/>
</dbReference>
<reference evidence="12 13" key="1">
    <citation type="journal article" date="2017" name="Nature">
        <title>Atmospheric trace gases support primary production in Antarctic desert surface soil.</title>
        <authorList>
            <person name="Ji M."/>
            <person name="Greening C."/>
            <person name="Vanwonterghem I."/>
            <person name="Carere C.R."/>
            <person name="Bay S.K."/>
            <person name="Steen J.A."/>
            <person name="Montgomery K."/>
            <person name="Lines T."/>
            <person name="Beardall J."/>
            <person name="van Dorst J."/>
            <person name="Snape I."/>
            <person name="Stott M.B."/>
            <person name="Hugenholtz P."/>
            <person name="Ferrari B.C."/>
        </authorList>
    </citation>
    <scope>NUCLEOTIDE SEQUENCE [LARGE SCALE GENOMIC DNA]</scope>
    <source>
        <strain evidence="12">RRmetagenome_bin12</strain>
    </source>
</reference>
<dbReference type="GO" id="GO:0140359">
    <property type="term" value="F:ABC-type transporter activity"/>
    <property type="evidence" value="ECO:0007669"/>
    <property type="project" value="InterPro"/>
</dbReference>
<reference evidence="12" key="2">
    <citation type="submission" date="2018-05" db="EMBL/GenBank/DDBJ databases">
        <authorList>
            <person name="Ferrari B."/>
        </authorList>
    </citation>
    <scope>NUCLEOTIDE SEQUENCE</scope>
    <source>
        <strain evidence="12">RRmetagenome_bin12</strain>
    </source>
</reference>
<evidence type="ECO:0000256" key="9">
    <source>
        <dbReference type="RuleBase" id="RU361157"/>
    </source>
</evidence>
<evidence type="ECO:0000313" key="14">
    <source>
        <dbReference type="Proteomes" id="UP000606991"/>
    </source>
</evidence>
<accession>A0A2W5Z562</accession>
<evidence type="ECO:0000256" key="2">
    <source>
        <dbReference type="ARBA" id="ARBA00007783"/>
    </source>
</evidence>
<evidence type="ECO:0000259" key="10">
    <source>
        <dbReference type="PROSITE" id="PS51012"/>
    </source>
</evidence>
<keyword evidence="3 9" id="KW-0813">Transport</keyword>
<feature type="transmembrane region" description="Helical" evidence="9">
    <location>
        <begin position="126"/>
        <end position="149"/>
    </location>
</feature>
<keyword evidence="8 9" id="KW-0472">Membrane</keyword>
<dbReference type="InterPro" id="IPR000412">
    <property type="entry name" value="ABC_2_transport"/>
</dbReference>
<evidence type="ECO:0000256" key="3">
    <source>
        <dbReference type="ARBA" id="ARBA00022448"/>
    </source>
</evidence>
<dbReference type="InterPro" id="IPR047817">
    <property type="entry name" value="ABC2_TM_bact-type"/>
</dbReference>
<feature type="transmembrane region" description="Helical" evidence="9">
    <location>
        <begin position="250"/>
        <end position="273"/>
    </location>
</feature>
<feature type="transmembrane region" description="Helical" evidence="9">
    <location>
        <begin position="194"/>
        <end position="215"/>
    </location>
</feature>
<proteinExistence type="inferred from homology"/>
<keyword evidence="4 9" id="KW-1003">Cell membrane</keyword>
<evidence type="ECO:0000313" key="11">
    <source>
        <dbReference type="EMBL" id="MBJ7594974.1"/>
    </source>
</evidence>
<evidence type="ECO:0000256" key="1">
    <source>
        <dbReference type="ARBA" id="ARBA00004429"/>
    </source>
</evidence>
<dbReference type="PANTHER" id="PTHR30413">
    <property type="entry name" value="INNER MEMBRANE TRANSPORT PERMEASE"/>
    <property type="match status" value="1"/>
</dbReference>
<reference evidence="11 14" key="3">
    <citation type="submission" date="2020-10" db="EMBL/GenBank/DDBJ databases">
        <title>Ca. Dormibacterota MAGs.</title>
        <authorList>
            <person name="Montgomery K."/>
        </authorList>
    </citation>
    <scope>NUCLEOTIDE SEQUENCE [LARGE SCALE GENOMIC DNA]</scope>
    <source>
        <strain evidence="11">SC8812_S17_18</strain>
    </source>
</reference>
<evidence type="ECO:0000256" key="4">
    <source>
        <dbReference type="ARBA" id="ARBA00022475"/>
    </source>
</evidence>
<dbReference type="PANTHER" id="PTHR30413:SF8">
    <property type="entry name" value="TRANSPORT PERMEASE PROTEIN"/>
    <property type="match status" value="1"/>
</dbReference>
<dbReference type="Proteomes" id="UP000248724">
    <property type="component" value="Unassembled WGS sequence"/>
</dbReference>
<protein>
    <recommendedName>
        <fullName evidence="9">Transport permease protein</fullName>
    </recommendedName>
</protein>
<evidence type="ECO:0000313" key="13">
    <source>
        <dbReference type="Proteomes" id="UP000248724"/>
    </source>
</evidence>
<dbReference type="Pfam" id="PF01061">
    <property type="entry name" value="ABC2_membrane"/>
    <property type="match status" value="1"/>
</dbReference>
<keyword evidence="6 9" id="KW-0812">Transmembrane</keyword>
<dbReference type="GO" id="GO:0043190">
    <property type="term" value="C:ATP-binding cassette (ABC) transporter complex"/>
    <property type="evidence" value="ECO:0007669"/>
    <property type="project" value="InterPro"/>
</dbReference>
<dbReference type="EMBL" id="QHBU01000151">
    <property type="protein sequence ID" value="PZR80479.1"/>
    <property type="molecule type" value="Genomic_DNA"/>
</dbReference>
<evidence type="ECO:0000256" key="8">
    <source>
        <dbReference type="ARBA" id="ARBA00023136"/>
    </source>
</evidence>
<dbReference type="InterPro" id="IPR013525">
    <property type="entry name" value="ABC2_TM"/>
</dbReference>
<feature type="transmembrane region" description="Helical" evidence="9">
    <location>
        <begin position="161"/>
        <end position="187"/>
    </location>
</feature>
<comment type="subcellular location">
    <subcellularLocation>
        <location evidence="1">Cell inner membrane</location>
        <topology evidence="1">Multi-pass membrane protein</topology>
    </subcellularLocation>
    <subcellularLocation>
        <location evidence="9">Cell membrane</location>
        <topology evidence="9">Multi-pass membrane protein</topology>
    </subcellularLocation>
</comment>
<name>A0A2W5Z562_9BACT</name>
<comment type="similarity">
    <text evidence="2 9">Belongs to the ABC-2 integral membrane protein family.</text>
</comment>